<dbReference type="SUPFAM" id="SSF53335">
    <property type="entry name" value="S-adenosyl-L-methionine-dependent methyltransferases"/>
    <property type="match status" value="1"/>
</dbReference>
<dbReference type="EMBL" id="FOGJ01000001">
    <property type="protein sequence ID" value="SEQ98995.1"/>
    <property type="molecule type" value="Genomic_DNA"/>
</dbReference>
<dbReference type="eggNOG" id="COG0357">
    <property type="taxonomic scope" value="Bacteria"/>
</dbReference>
<dbReference type="InterPro" id="IPR003682">
    <property type="entry name" value="rRNA_ssu_MeTfrase_G"/>
</dbReference>
<protein>
    <recommendedName>
        <fullName evidence="6">Ribosomal RNA small subunit methyltransferase G</fullName>
        <ecNumber evidence="6">2.1.1.-</ecNumber>
    </recommendedName>
    <alternativeName>
        <fullName evidence="6">16S rRNA 7-methylguanosine methyltransferase</fullName>
        <shortName evidence="6">16S rRNA m7G methyltransferase</shortName>
    </alternativeName>
</protein>
<evidence type="ECO:0000256" key="4">
    <source>
        <dbReference type="ARBA" id="ARBA00022679"/>
    </source>
</evidence>
<evidence type="ECO:0000313" key="7">
    <source>
        <dbReference type="EMBL" id="PWT26613.1"/>
    </source>
</evidence>
<dbReference type="OrthoDB" id="9808773at2"/>
<dbReference type="GO" id="GO:0005829">
    <property type="term" value="C:cytosol"/>
    <property type="evidence" value="ECO:0007669"/>
    <property type="project" value="TreeGrafter"/>
</dbReference>
<keyword evidence="3 6" id="KW-0489">Methyltransferase</keyword>
<dbReference type="AlphaFoldDB" id="A0A1H9KJA8"/>
<dbReference type="FunFam" id="3.40.50.150:FF:000041">
    <property type="entry name" value="Ribosomal RNA small subunit methyltransferase G"/>
    <property type="match status" value="1"/>
</dbReference>
<feature type="binding site" evidence="6">
    <location>
        <position position="155"/>
    </location>
    <ligand>
        <name>S-adenosyl-L-methionine</name>
        <dbReference type="ChEBI" id="CHEBI:59789"/>
    </ligand>
</feature>
<feature type="binding site" evidence="6">
    <location>
        <begin position="134"/>
        <end position="135"/>
    </location>
    <ligand>
        <name>S-adenosyl-L-methionine</name>
        <dbReference type="ChEBI" id="CHEBI:59789"/>
    </ligand>
</feature>
<dbReference type="Proteomes" id="UP000182584">
    <property type="component" value="Unassembled WGS sequence"/>
</dbReference>
<dbReference type="HAMAP" id="MF_00074">
    <property type="entry name" value="16SrRNA_methyltr_G"/>
    <property type="match status" value="1"/>
</dbReference>
<feature type="binding site" evidence="6">
    <location>
        <position position="79"/>
    </location>
    <ligand>
        <name>S-adenosyl-L-methionine</name>
        <dbReference type="ChEBI" id="CHEBI:59789"/>
    </ligand>
</feature>
<evidence type="ECO:0000313" key="8">
    <source>
        <dbReference type="EMBL" id="SEQ98995.1"/>
    </source>
</evidence>
<accession>A0A1H9KJA8</accession>
<evidence type="ECO:0000256" key="3">
    <source>
        <dbReference type="ARBA" id="ARBA00022603"/>
    </source>
</evidence>
<reference evidence="8 9" key="1">
    <citation type="submission" date="2016-10" db="EMBL/GenBank/DDBJ databases">
        <authorList>
            <person name="de Groot N.N."/>
        </authorList>
    </citation>
    <scope>NUCLEOTIDE SEQUENCE [LARGE SCALE GENOMIC DNA]</scope>
    <source>
        <strain evidence="8 9">AR40</strain>
    </source>
</reference>
<dbReference type="Pfam" id="PF02527">
    <property type="entry name" value="GidB"/>
    <property type="match status" value="1"/>
</dbReference>
<keyword evidence="4 6" id="KW-0808">Transferase</keyword>
<organism evidence="8 9">
    <name type="scientific">Butyrivibrio fibrisolvens</name>
    <dbReference type="NCBI Taxonomy" id="831"/>
    <lineage>
        <taxon>Bacteria</taxon>
        <taxon>Bacillati</taxon>
        <taxon>Bacillota</taxon>
        <taxon>Clostridia</taxon>
        <taxon>Lachnospirales</taxon>
        <taxon>Lachnospiraceae</taxon>
        <taxon>Butyrivibrio</taxon>
    </lineage>
</organism>
<comment type="similarity">
    <text evidence="6">Belongs to the methyltransferase superfamily. RNA methyltransferase RsmG family.</text>
</comment>
<evidence type="ECO:0000313" key="10">
    <source>
        <dbReference type="Proteomes" id="UP000245488"/>
    </source>
</evidence>
<evidence type="ECO:0000313" key="9">
    <source>
        <dbReference type="Proteomes" id="UP000182584"/>
    </source>
</evidence>
<dbReference type="EC" id="2.1.1.-" evidence="6"/>
<dbReference type="RefSeq" id="WP_022756920.1">
    <property type="nucleotide sequence ID" value="NZ_CM009896.1"/>
</dbReference>
<dbReference type="PANTHER" id="PTHR31760">
    <property type="entry name" value="S-ADENOSYL-L-METHIONINE-DEPENDENT METHYLTRANSFERASES SUPERFAMILY PROTEIN"/>
    <property type="match status" value="1"/>
</dbReference>
<dbReference type="EMBL" id="NXNG01000001">
    <property type="protein sequence ID" value="PWT26613.1"/>
    <property type="molecule type" value="Genomic_DNA"/>
</dbReference>
<comment type="subcellular location">
    <subcellularLocation>
        <location evidence="6">Cytoplasm</location>
    </subcellularLocation>
</comment>
<comment type="caution">
    <text evidence="6">Lacks conserved residue(s) required for the propagation of feature annotation.</text>
</comment>
<gene>
    <name evidence="6" type="primary">rsmG</name>
    <name evidence="7" type="ORF">CPT75_05475</name>
    <name evidence="8" type="ORF">SAMN04487884_10171</name>
</gene>
<comment type="function">
    <text evidence="6">Specifically methylates the N7 position of a guanine in 16S rRNA.</text>
</comment>
<dbReference type="NCBIfam" id="TIGR00138">
    <property type="entry name" value="rsmG_gidB"/>
    <property type="match status" value="1"/>
</dbReference>
<keyword evidence="1 6" id="KW-0963">Cytoplasm</keyword>
<reference evidence="7 10" key="2">
    <citation type="submission" date="2017-09" db="EMBL/GenBank/DDBJ databases">
        <title>High-quality draft genome sequence of Butyrivibrio fibrisolvens INBov1, isolated from cow rumen.</title>
        <authorList>
            <person name="Rodriguez Hernaez J."/>
            <person name="Rivarola M."/>
            <person name="Paniego N."/>
            <person name="Cravero S."/>
            <person name="Ceron Cucchi M."/>
            <person name="Martinez M.C."/>
        </authorList>
    </citation>
    <scope>NUCLEOTIDE SEQUENCE [LARGE SCALE GENOMIC DNA]</scope>
    <source>
        <strain evidence="7 10">INBov1</strain>
    </source>
</reference>
<keyword evidence="10" id="KW-1185">Reference proteome</keyword>
<name>A0A1H9KJA8_BUTFI</name>
<dbReference type="PIRSF" id="PIRSF003078">
    <property type="entry name" value="GidB"/>
    <property type="match status" value="1"/>
</dbReference>
<keyword evidence="5 6" id="KW-0949">S-adenosyl-L-methionine</keyword>
<dbReference type="Gene3D" id="3.40.50.150">
    <property type="entry name" value="Vaccinia Virus protein VP39"/>
    <property type="match status" value="1"/>
</dbReference>
<keyword evidence="2 6" id="KW-0698">rRNA processing</keyword>
<sequence length="245" mass="27375">MNDYSKMISDLKSINIELSDHQIEQFDKYYNLLVKWNEVMNLTAITEFNDVCQLHFVDSLMAVPYFDFNKKELSLIDVGTGAGFPGIPLKIAFPHLKVTLLDSLNKRLNFLNEVINELGLNEDGGSIETVHGRAEDYSNSKNGVLREKFDIGTARAVANMSTLSEYILPYVKVGGHFVAYKSNKINEEIELSKKAIKTLGGTISSVNNTFLPGSDIERSIVIINKSKTTPKLYPRKAGLPSKQPL</sequence>
<evidence type="ECO:0000256" key="1">
    <source>
        <dbReference type="ARBA" id="ARBA00022490"/>
    </source>
</evidence>
<evidence type="ECO:0000256" key="2">
    <source>
        <dbReference type="ARBA" id="ARBA00022552"/>
    </source>
</evidence>
<dbReference type="InterPro" id="IPR029063">
    <property type="entry name" value="SAM-dependent_MTases_sf"/>
</dbReference>
<dbReference type="PANTHER" id="PTHR31760:SF0">
    <property type="entry name" value="S-ADENOSYL-L-METHIONINE-DEPENDENT METHYLTRANSFERASES SUPERFAMILY PROTEIN"/>
    <property type="match status" value="1"/>
</dbReference>
<feature type="binding site" evidence="6">
    <location>
        <position position="84"/>
    </location>
    <ligand>
        <name>S-adenosyl-L-methionine</name>
        <dbReference type="ChEBI" id="CHEBI:59789"/>
    </ligand>
</feature>
<evidence type="ECO:0000256" key="6">
    <source>
        <dbReference type="HAMAP-Rule" id="MF_00074"/>
    </source>
</evidence>
<dbReference type="Proteomes" id="UP000245488">
    <property type="component" value="Chromosome"/>
</dbReference>
<evidence type="ECO:0000256" key="5">
    <source>
        <dbReference type="ARBA" id="ARBA00022691"/>
    </source>
</evidence>
<dbReference type="GO" id="GO:0070043">
    <property type="term" value="F:rRNA (guanine-N7-)-methyltransferase activity"/>
    <property type="evidence" value="ECO:0007669"/>
    <property type="project" value="UniProtKB-UniRule"/>
</dbReference>
<proteinExistence type="inferred from homology"/>